<sequence length="386" mass="44488">MDSQVTITTNTNIPRVRNRVIVCMDGTWDTPSERTNVYYLYLHLNMPEGKLGKGDKKEDPEQDQWRQVAGYFEGVGTTQNKYLGGLFGLGLSNQIMKAYEFISRHYENEDDEIWIFGFSRGAYAARSLAGMIYNVGLLPDEHIETQAPEAYKLYCSRDEAKHPKKEVAVNFRTQYQCMEPEIRFLGCFDTVGALGVPQLPWYLGGSTFWTLFHERNSFHDIRISPKVKSAFHALSIHEQRAWFTPALMDFGLKQREDQELEQIWFPGMHSDIGGQAEGSRLLPNQSLRWMMTKAADRGLKFTRTIDEICNEGGFYYQDSYESSLIYQIVSREDRVIDPSMFSPKGLAALYKDGQFEQFIEPEQLALYKSKTHHNYINSIKHLISGK</sequence>
<keyword evidence="3" id="KW-1185">Reference proteome</keyword>
<proteinExistence type="predicted"/>
<name>A0A163AU43_PHYB8</name>
<dbReference type="EMBL" id="KV440976">
    <property type="protein sequence ID" value="OAD75831.1"/>
    <property type="molecule type" value="Genomic_DNA"/>
</dbReference>
<evidence type="ECO:0000259" key="1">
    <source>
        <dbReference type="Pfam" id="PF09994"/>
    </source>
</evidence>
<protein>
    <recommendedName>
        <fullName evidence="1">T6SS Phospholipase effector Tle1-like catalytic domain-containing protein</fullName>
    </recommendedName>
</protein>
<dbReference type="VEuPathDB" id="FungiDB:PHYBLDRAFT_180424"/>
<dbReference type="GeneID" id="28999218"/>
<dbReference type="OrthoDB" id="59699at2759"/>
<dbReference type="InParanoid" id="A0A163AU43"/>
<dbReference type="RefSeq" id="XP_018293871.1">
    <property type="nucleotide sequence ID" value="XM_018438312.1"/>
</dbReference>
<dbReference type="InterPro" id="IPR018712">
    <property type="entry name" value="Tle1-like_cat"/>
</dbReference>
<dbReference type="PANTHER" id="PTHR33840:SF1">
    <property type="entry name" value="TLE1 PHOSPHOLIPASE DOMAIN-CONTAINING PROTEIN"/>
    <property type="match status" value="1"/>
</dbReference>
<feature type="domain" description="T6SS Phospholipase effector Tle1-like catalytic" evidence="1">
    <location>
        <begin position="19"/>
        <end position="292"/>
    </location>
</feature>
<organism evidence="2 3">
    <name type="scientific">Phycomyces blakesleeanus (strain ATCC 8743b / DSM 1359 / FGSC 10004 / NBRC 33097 / NRRL 1555)</name>
    <dbReference type="NCBI Taxonomy" id="763407"/>
    <lineage>
        <taxon>Eukaryota</taxon>
        <taxon>Fungi</taxon>
        <taxon>Fungi incertae sedis</taxon>
        <taxon>Mucoromycota</taxon>
        <taxon>Mucoromycotina</taxon>
        <taxon>Mucoromycetes</taxon>
        <taxon>Mucorales</taxon>
        <taxon>Phycomycetaceae</taxon>
        <taxon>Phycomyces</taxon>
    </lineage>
</organism>
<dbReference type="Proteomes" id="UP000077315">
    <property type="component" value="Unassembled WGS sequence"/>
</dbReference>
<gene>
    <name evidence="2" type="ORF">PHYBLDRAFT_180424</name>
</gene>
<dbReference type="AlphaFoldDB" id="A0A163AU43"/>
<accession>A0A163AU43</accession>
<dbReference type="Pfam" id="PF09994">
    <property type="entry name" value="T6SS_Tle1-like_cat"/>
    <property type="match status" value="1"/>
</dbReference>
<dbReference type="PANTHER" id="PTHR33840">
    <property type="match status" value="1"/>
</dbReference>
<evidence type="ECO:0000313" key="2">
    <source>
        <dbReference type="EMBL" id="OAD75831.1"/>
    </source>
</evidence>
<reference evidence="3" key="1">
    <citation type="submission" date="2015-06" db="EMBL/GenBank/DDBJ databases">
        <title>Expansion of signal transduction pathways in fungi by whole-genome duplication.</title>
        <authorList>
            <consortium name="DOE Joint Genome Institute"/>
            <person name="Corrochano L.M."/>
            <person name="Kuo A."/>
            <person name="Marcet-Houben M."/>
            <person name="Polaino S."/>
            <person name="Salamov A."/>
            <person name="Villalobos J.M."/>
            <person name="Alvarez M.I."/>
            <person name="Avalos J."/>
            <person name="Benito E.P."/>
            <person name="Benoit I."/>
            <person name="Burger G."/>
            <person name="Camino L.P."/>
            <person name="Canovas D."/>
            <person name="Cerda-Olmedo E."/>
            <person name="Cheng J.-F."/>
            <person name="Dominguez A."/>
            <person name="Elias M."/>
            <person name="Eslava A.P."/>
            <person name="Glaser F."/>
            <person name="Grimwood J."/>
            <person name="Gutierrez G."/>
            <person name="Heitman J."/>
            <person name="Henrissat B."/>
            <person name="Iturriaga E.A."/>
            <person name="Lang B.F."/>
            <person name="Lavin J.L."/>
            <person name="Lee S."/>
            <person name="Li W."/>
            <person name="Lindquist E."/>
            <person name="Lopez-Garcia S."/>
            <person name="Luque E.M."/>
            <person name="Marcos A.T."/>
            <person name="Martin J."/>
            <person name="McCluskey K."/>
            <person name="Medina H.R."/>
            <person name="Miralles-Duran A."/>
            <person name="Miyazaki A."/>
            <person name="Munoz-Torres E."/>
            <person name="Oguiza J.A."/>
            <person name="Ohm R."/>
            <person name="Olmedo M."/>
            <person name="Orejas M."/>
            <person name="Ortiz-Castellanos L."/>
            <person name="Pisabarro A.G."/>
            <person name="Rodriguez-Romero J."/>
            <person name="Ruiz-Herrera J."/>
            <person name="Ruiz-Vazquez R."/>
            <person name="Sanz C."/>
            <person name="Schackwitz W."/>
            <person name="Schmutz J."/>
            <person name="Shahriari M."/>
            <person name="Shelest E."/>
            <person name="Silva-Franco F."/>
            <person name="Soanes D."/>
            <person name="Syed K."/>
            <person name="Tagua V.G."/>
            <person name="Talbot N.J."/>
            <person name="Thon M."/>
            <person name="De vries R.P."/>
            <person name="Wiebenga A."/>
            <person name="Yadav J.S."/>
            <person name="Braun E.L."/>
            <person name="Baker S."/>
            <person name="Garre V."/>
            <person name="Horwitz B."/>
            <person name="Torres-Martinez S."/>
            <person name="Idnurm A."/>
            <person name="Herrera-Estrella A."/>
            <person name="Gabaldon T."/>
            <person name="Grigoriev I.V."/>
        </authorList>
    </citation>
    <scope>NUCLEOTIDE SEQUENCE [LARGE SCALE GENOMIC DNA]</scope>
    <source>
        <strain evidence="3">NRRL 1555(-)</strain>
    </source>
</reference>
<dbReference type="STRING" id="763407.A0A163AU43"/>
<evidence type="ECO:0000313" key="3">
    <source>
        <dbReference type="Proteomes" id="UP000077315"/>
    </source>
</evidence>